<keyword evidence="2" id="KW-1185">Reference proteome</keyword>
<sequence>MAGICAWEWEGLRRLKIPQHRSWPPRPAASFLSPGPNPSLSSPSFVHLVAEVEGPGIPALRRILIITGEEQSVH</sequence>
<name>A0A2I0HRY9_PUNGR</name>
<reference evidence="1 2" key="1">
    <citation type="submission" date="2017-11" db="EMBL/GenBank/DDBJ databases">
        <title>De-novo sequencing of pomegranate (Punica granatum L.) genome.</title>
        <authorList>
            <person name="Akparov Z."/>
            <person name="Amiraslanov A."/>
            <person name="Hajiyeva S."/>
            <person name="Abbasov M."/>
            <person name="Kaur K."/>
            <person name="Hamwieh A."/>
            <person name="Solovyev V."/>
            <person name="Salamov A."/>
            <person name="Braich B."/>
            <person name="Kosarev P."/>
            <person name="Mahmoud A."/>
            <person name="Hajiyev E."/>
            <person name="Babayeva S."/>
            <person name="Izzatullayeva V."/>
            <person name="Mammadov A."/>
            <person name="Mammadov A."/>
            <person name="Sharifova S."/>
            <person name="Ojaghi J."/>
            <person name="Eynullazada K."/>
            <person name="Bayramov B."/>
            <person name="Abdulazimova A."/>
            <person name="Shahmuradov I."/>
        </authorList>
    </citation>
    <scope>NUCLEOTIDE SEQUENCE [LARGE SCALE GENOMIC DNA]</scope>
    <source>
        <strain evidence="2">cv. AG2017</strain>
        <tissue evidence="1">Leaf</tissue>
    </source>
</reference>
<dbReference type="AlphaFoldDB" id="A0A2I0HRY9"/>
<comment type="caution">
    <text evidence="1">The sequence shown here is derived from an EMBL/GenBank/DDBJ whole genome shotgun (WGS) entry which is preliminary data.</text>
</comment>
<organism evidence="1 2">
    <name type="scientific">Punica granatum</name>
    <name type="common">Pomegranate</name>
    <dbReference type="NCBI Taxonomy" id="22663"/>
    <lineage>
        <taxon>Eukaryota</taxon>
        <taxon>Viridiplantae</taxon>
        <taxon>Streptophyta</taxon>
        <taxon>Embryophyta</taxon>
        <taxon>Tracheophyta</taxon>
        <taxon>Spermatophyta</taxon>
        <taxon>Magnoliopsida</taxon>
        <taxon>eudicotyledons</taxon>
        <taxon>Gunneridae</taxon>
        <taxon>Pentapetalae</taxon>
        <taxon>rosids</taxon>
        <taxon>malvids</taxon>
        <taxon>Myrtales</taxon>
        <taxon>Lythraceae</taxon>
        <taxon>Punica</taxon>
    </lineage>
</organism>
<protein>
    <submittedName>
        <fullName evidence="1">Uncharacterized protein</fullName>
    </submittedName>
</protein>
<proteinExistence type="predicted"/>
<dbReference type="EMBL" id="PGOL01005889">
    <property type="protein sequence ID" value="PKI34479.1"/>
    <property type="molecule type" value="Genomic_DNA"/>
</dbReference>
<evidence type="ECO:0000313" key="1">
    <source>
        <dbReference type="EMBL" id="PKI34479.1"/>
    </source>
</evidence>
<gene>
    <name evidence="1" type="ORF">CRG98_045139</name>
</gene>
<accession>A0A2I0HRY9</accession>
<dbReference type="Proteomes" id="UP000233551">
    <property type="component" value="Unassembled WGS sequence"/>
</dbReference>
<evidence type="ECO:0000313" key="2">
    <source>
        <dbReference type="Proteomes" id="UP000233551"/>
    </source>
</evidence>